<evidence type="ECO:0000313" key="10">
    <source>
        <dbReference type="Proteomes" id="UP000824164"/>
    </source>
</evidence>
<dbReference type="AlphaFoldDB" id="A0A9D1KXT4"/>
<feature type="domain" description="ABC transmembrane type-1" evidence="8">
    <location>
        <begin position="96"/>
        <end position="298"/>
    </location>
</feature>
<sequence length="319" mass="34498">MIKFFLKKLLEYFVILLVVSFIMFFMIHLSPTDPVSVILGGKASTAEQIANARAKFHLDEPLVVQYFLWLKGVVQGDFGISYKYQTSVLDSIAARAPITMGLVIGAFIISICVAIPMGVFSAMKKNSLADRFITLTSLLLSAIPPFLVSIIIVLILSRVAPSFPVTGGYSGVDGYIQRIFFPCIALALGRITIISRITRSGMAEQLDSAYVETAIAKGMPRKTVVFKHALRHAIIPVLSILSVQVGAMIVGAVLVESVFSLSGIGTLLIDSIKSSDYPVVQAIILILVAIFLISSTVADLLYTVIDPRIRTGSGKKVEA</sequence>
<feature type="transmembrane region" description="Helical" evidence="7">
    <location>
        <begin position="12"/>
        <end position="29"/>
    </location>
</feature>
<keyword evidence="6 7" id="KW-0472">Membrane</keyword>
<dbReference type="EMBL" id="DVLT01000046">
    <property type="protein sequence ID" value="HIU03049.1"/>
    <property type="molecule type" value="Genomic_DNA"/>
</dbReference>
<comment type="caution">
    <text evidence="9">The sequence shown here is derived from an EMBL/GenBank/DDBJ whole genome shotgun (WGS) entry which is preliminary data.</text>
</comment>
<dbReference type="CDD" id="cd06261">
    <property type="entry name" value="TM_PBP2"/>
    <property type="match status" value="1"/>
</dbReference>
<evidence type="ECO:0000259" key="8">
    <source>
        <dbReference type="PROSITE" id="PS50928"/>
    </source>
</evidence>
<keyword evidence="2 7" id="KW-0813">Transport</keyword>
<evidence type="ECO:0000256" key="7">
    <source>
        <dbReference type="RuleBase" id="RU363032"/>
    </source>
</evidence>
<organism evidence="9 10">
    <name type="scientific">Candidatus Onthocola gallistercoris</name>
    <dbReference type="NCBI Taxonomy" id="2840876"/>
    <lineage>
        <taxon>Bacteria</taxon>
        <taxon>Bacillati</taxon>
        <taxon>Bacillota</taxon>
        <taxon>Bacilli</taxon>
        <taxon>Candidatus Onthocola</taxon>
    </lineage>
</organism>
<dbReference type="GO" id="GO:0055085">
    <property type="term" value="P:transmembrane transport"/>
    <property type="evidence" value="ECO:0007669"/>
    <property type="project" value="InterPro"/>
</dbReference>
<evidence type="ECO:0000256" key="2">
    <source>
        <dbReference type="ARBA" id="ARBA00022448"/>
    </source>
</evidence>
<keyword evidence="4 7" id="KW-0812">Transmembrane</keyword>
<evidence type="ECO:0000256" key="1">
    <source>
        <dbReference type="ARBA" id="ARBA00004651"/>
    </source>
</evidence>
<dbReference type="GO" id="GO:0005886">
    <property type="term" value="C:plasma membrane"/>
    <property type="evidence" value="ECO:0007669"/>
    <property type="project" value="UniProtKB-SubCell"/>
</dbReference>
<feature type="transmembrane region" description="Helical" evidence="7">
    <location>
        <begin position="98"/>
        <end position="120"/>
    </location>
</feature>
<feature type="transmembrane region" description="Helical" evidence="7">
    <location>
        <begin position="279"/>
        <end position="305"/>
    </location>
</feature>
<dbReference type="PANTHER" id="PTHR43163:SF6">
    <property type="entry name" value="DIPEPTIDE TRANSPORT SYSTEM PERMEASE PROTEIN DPPB-RELATED"/>
    <property type="match status" value="1"/>
</dbReference>
<comment type="subcellular location">
    <subcellularLocation>
        <location evidence="1 7">Cell membrane</location>
        <topology evidence="1 7">Multi-pass membrane protein</topology>
    </subcellularLocation>
</comment>
<evidence type="ECO:0000256" key="4">
    <source>
        <dbReference type="ARBA" id="ARBA00022692"/>
    </source>
</evidence>
<evidence type="ECO:0000256" key="3">
    <source>
        <dbReference type="ARBA" id="ARBA00022475"/>
    </source>
</evidence>
<comment type="similarity">
    <text evidence="7">Belongs to the binding-protein-dependent transport system permease family.</text>
</comment>
<feature type="transmembrane region" description="Helical" evidence="7">
    <location>
        <begin position="132"/>
        <end position="155"/>
    </location>
</feature>
<keyword evidence="5 7" id="KW-1133">Transmembrane helix</keyword>
<dbReference type="PROSITE" id="PS50928">
    <property type="entry name" value="ABC_TM1"/>
    <property type="match status" value="1"/>
</dbReference>
<evidence type="ECO:0000256" key="6">
    <source>
        <dbReference type="ARBA" id="ARBA00023136"/>
    </source>
</evidence>
<dbReference type="Proteomes" id="UP000824164">
    <property type="component" value="Unassembled WGS sequence"/>
</dbReference>
<dbReference type="InterPro" id="IPR000515">
    <property type="entry name" value="MetI-like"/>
</dbReference>
<dbReference type="Gene3D" id="1.10.3720.10">
    <property type="entry name" value="MetI-like"/>
    <property type="match status" value="1"/>
</dbReference>
<name>A0A9D1KXT4_9FIRM</name>
<feature type="transmembrane region" description="Helical" evidence="7">
    <location>
        <begin position="175"/>
        <end position="193"/>
    </location>
</feature>
<dbReference type="SUPFAM" id="SSF161098">
    <property type="entry name" value="MetI-like"/>
    <property type="match status" value="1"/>
</dbReference>
<evidence type="ECO:0000256" key="5">
    <source>
        <dbReference type="ARBA" id="ARBA00022989"/>
    </source>
</evidence>
<dbReference type="Pfam" id="PF00528">
    <property type="entry name" value="BPD_transp_1"/>
    <property type="match status" value="1"/>
</dbReference>
<dbReference type="InterPro" id="IPR035906">
    <property type="entry name" value="MetI-like_sf"/>
</dbReference>
<evidence type="ECO:0000313" key="9">
    <source>
        <dbReference type="EMBL" id="HIU03049.1"/>
    </source>
</evidence>
<dbReference type="InterPro" id="IPR045621">
    <property type="entry name" value="BPD_transp_1_N"/>
</dbReference>
<feature type="transmembrane region" description="Helical" evidence="7">
    <location>
        <begin position="237"/>
        <end position="259"/>
    </location>
</feature>
<keyword evidence="3" id="KW-1003">Cell membrane</keyword>
<proteinExistence type="inferred from homology"/>
<reference evidence="9" key="1">
    <citation type="submission" date="2020-10" db="EMBL/GenBank/DDBJ databases">
        <authorList>
            <person name="Gilroy R."/>
        </authorList>
    </citation>
    <scope>NUCLEOTIDE SEQUENCE</scope>
    <source>
        <strain evidence="9">CHK187-14744</strain>
    </source>
</reference>
<accession>A0A9D1KXT4</accession>
<reference evidence="9" key="2">
    <citation type="journal article" date="2021" name="PeerJ">
        <title>Extensive microbial diversity within the chicken gut microbiome revealed by metagenomics and culture.</title>
        <authorList>
            <person name="Gilroy R."/>
            <person name="Ravi A."/>
            <person name="Getino M."/>
            <person name="Pursley I."/>
            <person name="Horton D.L."/>
            <person name="Alikhan N.F."/>
            <person name="Baker D."/>
            <person name="Gharbi K."/>
            <person name="Hall N."/>
            <person name="Watson M."/>
            <person name="Adriaenssens E.M."/>
            <person name="Foster-Nyarko E."/>
            <person name="Jarju S."/>
            <person name="Secka A."/>
            <person name="Antonio M."/>
            <person name="Oren A."/>
            <person name="Chaudhuri R.R."/>
            <person name="La Ragione R."/>
            <person name="Hildebrand F."/>
            <person name="Pallen M.J."/>
        </authorList>
    </citation>
    <scope>NUCLEOTIDE SEQUENCE</scope>
    <source>
        <strain evidence="9">CHK187-14744</strain>
    </source>
</reference>
<gene>
    <name evidence="9" type="ORF">IAB63_07335</name>
</gene>
<dbReference type="Pfam" id="PF19300">
    <property type="entry name" value="BPD_transp_1_N"/>
    <property type="match status" value="1"/>
</dbReference>
<dbReference type="PANTHER" id="PTHR43163">
    <property type="entry name" value="DIPEPTIDE TRANSPORT SYSTEM PERMEASE PROTEIN DPPB-RELATED"/>
    <property type="match status" value="1"/>
</dbReference>
<protein>
    <submittedName>
        <fullName evidence="9">ABC transporter permease</fullName>
    </submittedName>
</protein>